<reference evidence="5" key="1">
    <citation type="journal article" date="2020" name="mSystems">
        <title>Genome- and Community-Level Interaction Insights into Carbon Utilization and Element Cycling Functions of Hydrothermarchaeota in Hydrothermal Sediment.</title>
        <authorList>
            <person name="Zhou Z."/>
            <person name="Liu Y."/>
            <person name="Xu W."/>
            <person name="Pan J."/>
            <person name="Luo Z.H."/>
            <person name="Li M."/>
        </authorList>
    </citation>
    <scope>NUCLEOTIDE SEQUENCE [LARGE SCALE GENOMIC DNA]</scope>
    <source>
        <strain evidence="5">SpSt-23</strain>
    </source>
</reference>
<dbReference type="GO" id="GO:0003924">
    <property type="term" value="F:GTPase activity"/>
    <property type="evidence" value="ECO:0007669"/>
    <property type="project" value="TreeGrafter"/>
</dbReference>
<dbReference type="EMBL" id="DSJT01000023">
    <property type="protein sequence ID" value="HEF87554.1"/>
    <property type="molecule type" value="Genomic_DNA"/>
</dbReference>
<comment type="caution">
    <text evidence="5">The sequence shown here is derived from an EMBL/GenBank/DDBJ whole genome shotgun (WGS) entry which is preliminary data.</text>
</comment>
<name>A0A7C2BKX0_9CREN</name>
<dbReference type="Pfam" id="PF03029">
    <property type="entry name" value="ATP_bind_1"/>
    <property type="match status" value="1"/>
</dbReference>
<organism evidence="5">
    <name type="scientific">Thermosphaera aggregans</name>
    <dbReference type="NCBI Taxonomy" id="54254"/>
    <lineage>
        <taxon>Archaea</taxon>
        <taxon>Thermoproteota</taxon>
        <taxon>Thermoprotei</taxon>
        <taxon>Desulfurococcales</taxon>
        <taxon>Desulfurococcaceae</taxon>
        <taxon>Thermosphaera</taxon>
    </lineage>
</organism>
<keyword evidence="2" id="KW-0547">Nucleotide-binding</keyword>
<accession>A0A7C2BKX0</accession>
<dbReference type="InterPro" id="IPR027417">
    <property type="entry name" value="P-loop_NTPase"/>
</dbReference>
<dbReference type="SUPFAM" id="SSF52540">
    <property type="entry name" value="P-loop containing nucleoside triphosphate hydrolases"/>
    <property type="match status" value="1"/>
</dbReference>
<dbReference type="AlphaFoldDB" id="A0A7C2BKX0"/>
<keyword evidence="3" id="KW-0378">Hydrolase</keyword>
<evidence type="ECO:0000256" key="2">
    <source>
        <dbReference type="ARBA" id="ARBA00022741"/>
    </source>
</evidence>
<dbReference type="PANTHER" id="PTHR21231">
    <property type="entry name" value="XPA-BINDING PROTEIN 1-RELATED"/>
    <property type="match status" value="1"/>
</dbReference>
<evidence type="ECO:0000256" key="3">
    <source>
        <dbReference type="ARBA" id="ARBA00022801"/>
    </source>
</evidence>
<sequence>MVAVTVFAGMAGSGKTSIVAKYSMWLKTNLLAKVAAVNLDPGVETLPYHPVFDIRKYFTLTDLMKRYGIGPNAAFLKSAEMISYLADEIMREEPFSNLKEWDYILIDTPGQLEAFIFQPEAREFLSNISRRSNLVIGYLIDSSIISNVPDAVTSWFMYVLIQVKTGLLTVPIISKADLARNLPLLKELIENPGAIVSREYLTGGLQSEIIPELIQIAMKTKGALRAVMVSVHDAESLRSLHHILQEAFCACGDLT</sequence>
<evidence type="ECO:0000256" key="4">
    <source>
        <dbReference type="ARBA" id="ARBA00023134"/>
    </source>
</evidence>
<evidence type="ECO:0000313" key="5">
    <source>
        <dbReference type="EMBL" id="HEF87554.1"/>
    </source>
</evidence>
<dbReference type="Gene3D" id="3.40.50.300">
    <property type="entry name" value="P-loop containing nucleotide triphosphate hydrolases"/>
    <property type="match status" value="1"/>
</dbReference>
<proteinExistence type="inferred from homology"/>
<protein>
    <submittedName>
        <fullName evidence="5">GTPase</fullName>
    </submittedName>
</protein>
<gene>
    <name evidence="5" type="ORF">ENP55_04575</name>
</gene>
<dbReference type="PANTHER" id="PTHR21231:SF8">
    <property type="entry name" value="GPN-LOOP GTPASE 1"/>
    <property type="match status" value="1"/>
</dbReference>
<evidence type="ECO:0000256" key="1">
    <source>
        <dbReference type="ARBA" id="ARBA00005290"/>
    </source>
</evidence>
<dbReference type="GO" id="GO:0005525">
    <property type="term" value="F:GTP binding"/>
    <property type="evidence" value="ECO:0007669"/>
    <property type="project" value="UniProtKB-KW"/>
</dbReference>
<dbReference type="InterPro" id="IPR004130">
    <property type="entry name" value="Gpn"/>
</dbReference>
<keyword evidence="4" id="KW-0342">GTP-binding</keyword>
<comment type="similarity">
    <text evidence="1">Belongs to the GPN-loop GTPase family.</text>
</comment>